<comment type="similarity">
    <text evidence="2 12">Belongs to the cytochrome P450 family.</text>
</comment>
<name>S8CKQ2_9LAMI</name>
<evidence type="ECO:0000256" key="11">
    <source>
        <dbReference type="PIRSR" id="PIRSR602401-1"/>
    </source>
</evidence>
<accession>S8CKQ2</accession>
<evidence type="ECO:0000256" key="2">
    <source>
        <dbReference type="ARBA" id="ARBA00010617"/>
    </source>
</evidence>
<dbReference type="EMBL" id="AUSU01003193">
    <property type="protein sequence ID" value="EPS67290.1"/>
    <property type="molecule type" value="Genomic_DNA"/>
</dbReference>
<protein>
    <recommendedName>
        <fullName evidence="16">Cytochrome P450</fullName>
    </recommendedName>
</protein>
<keyword evidence="5 11" id="KW-0479">Metal-binding</keyword>
<keyword evidence="9 12" id="KW-0503">Monooxygenase</keyword>
<dbReference type="Pfam" id="PF00067">
    <property type="entry name" value="p450"/>
    <property type="match status" value="1"/>
</dbReference>
<feature type="non-terminal residue" evidence="14">
    <location>
        <position position="485"/>
    </location>
</feature>
<sequence>LFLTVWAWWFFFVSRRNNSGVLPPGPRPLPVVGNIFQLDKNPHRCLAKLAQQYGPLMSLRFGSVYTVVVSSPEMAREVLQKHDLAFSSRTIVAAGEAHDHHKLAMGFMPVGDKWRSIRKLCKEQVFSLGRLEASQSLREEKLRKLVDYVGECGRGGRAVGIGEAAFITTLNLMSATLFSAEFAVFDSDSGQEFKETIEGIATVLGVPNLADSFPILKPFDPQGIKKKAGFYFGKLLAMIGELIDERKKSRSGNDYSRKQDFLEALLDCSENELTIDEMKHLLMDFLVAGTDTTSSTTEWAMAELLKHPEKLKKTQREIRSIVGSNERIRESDISKLPYFQAVIKEVFRLHPPAPLMIPHKSESDVEVGDYTIPRGTQVLINVWALGRDPKIWERPDSFEPERFLNSNKKMDFKGQNFELIPFGSGRRICPGLPLADRMVHIMVASLLHQFDWKLDAGMSPEMVDRAEKFGLSLTKLVPLKAIPLK</sequence>
<dbReference type="CDD" id="cd11073">
    <property type="entry name" value="CYP76-like"/>
    <property type="match status" value="1"/>
</dbReference>
<keyword evidence="6" id="KW-1133">Transmembrane helix</keyword>
<dbReference type="InterPro" id="IPR001128">
    <property type="entry name" value="Cyt_P450"/>
</dbReference>
<dbReference type="InterPro" id="IPR017972">
    <property type="entry name" value="Cyt_P450_CS"/>
</dbReference>
<evidence type="ECO:0000256" key="4">
    <source>
        <dbReference type="ARBA" id="ARBA00022692"/>
    </source>
</evidence>
<dbReference type="PANTHER" id="PTHR47950">
    <property type="entry name" value="CYTOCHROME P450, FAMILY 76, SUBFAMILY C, POLYPEPTIDE 5-RELATED"/>
    <property type="match status" value="1"/>
</dbReference>
<evidence type="ECO:0000313" key="14">
    <source>
        <dbReference type="EMBL" id="EPS67290.1"/>
    </source>
</evidence>
<dbReference type="GO" id="GO:0016705">
    <property type="term" value="F:oxidoreductase activity, acting on paired donors, with incorporation or reduction of molecular oxygen"/>
    <property type="evidence" value="ECO:0007669"/>
    <property type="project" value="InterPro"/>
</dbReference>
<feature type="chain" id="PRO_5004562177" description="Cytochrome P450" evidence="13">
    <location>
        <begin position="20"/>
        <end position="485"/>
    </location>
</feature>
<feature type="signal peptide" evidence="13">
    <location>
        <begin position="1"/>
        <end position="19"/>
    </location>
</feature>
<gene>
    <name evidence="14" type="ORF">M569_07486</name>
</gene>
<dbReference type="AlphaFoldDB" id="S8CKQ2"/>
<keyword evidence="4" id="KW-0812">Transmembrane</keyword>
<evidence type="ECO:0000256" key="3">
    <source>
        <dbReference type="ARBA" id="ARBA00022617"/>
    </source>
</evidence>
<dbReference type="PANTHER" id="PTHR47950:SF4">
    <property type="entry name" value="GERANIOL 8-HYDROXYLASE-LIKE"/>
    <property type="match status" value="1"/>
</dbReference>
<reference evidence="14 15" key="1">
    <citation type="journal article" date="2013" name="BMC Genomics">
        <title>The miniature genome of a carnivorous plant Genlisea aurea contains a low number of genes and short non-coding sequences.</title>
        <authorList>
            <person name="Leushkin E.V."/>
            <person name="Sutormin R.A."/>
            <person name="Nabieva E.R."/>
            <person name="Penin A.A."/>
            <person name="Kondrashov A.S."/>
            <person name="Logacheva M.D."/>
        </authorList>
    </citation>
    <scope>NUCLEOTIDE SEQUENCE [LARGE SCALE GENOMIC DNA]</scope>
</reference>
<dbReference type="InterPro" id="IPR036396">
    <property type="entry name" value="Cyt_P450_sf"/>
</dbReference>
<comment type="subcellular location">
    <subcellularLocation>
        <location evidence="1">Membrane</location>
        <topology evidence="1">Single-pass membrane protein</topology>
    </subcellularLocation>
</comment>
<dbReference type="GO" id="GO:0005506">
    <property type="term" value="F:iron ion binding"/>
    <property type="evidence" value="ECO:0007669"/>
    <property type="project" value="InterPro"/>
</dbReference>
<evidence type="ECO:0008006" key="16">
    <source>
        <dbReference type="Google" id="ProtNLM"/>
    </source>
</evidence>
<dbReference type="Proteomes" id="UP000015453">
    <property type="component" value="Unassembled WGS sequence"/>
</dbReference>
<dbReference type="SUPFAM" id="SSF48264">
    <property type="entry name" value="Cytochrome P450"/>
    <property type="match status" value="1"/>
</dbReference>
<organism evidence="14 15">
    <name type="scientific">Genlisea aurea</name>
    <dbReference type="NCBI Taxonomy" id="192259"/>
    <lineage>
        <taxon>Eukaryota</taxon>
        <taxon>Viridiplantae</taxon>
        <taxon>Streptophyta</taxon>
        <taxon>Embryophyta</taxon>
        <taxon>Tracheophyta</taxon>
        <taxon>Spermatophyta</taxon>
        <taxon>Magnoliopsida</taxon>
        <taxon>eudicotyledons</taxon>
        <taxon>Gunneridae</taxon>
        <taxon>Pentapetalae</taxon>
        <taxon>asterids</taxon>
        <taxon>lamiids</taxon>
        <taxon>Lamiales</taxon>
        <taxon>Lentibulariaceae</taxon>
        <taxon>Genlisea</taxon>
    </lineage>
</organism>
<feature type="non-terminal residue" evidence="14">
    <location>
        <position position="1"/>
    </location>
</feature>
<keyword evidence="7 12" id="KW-0560">Oxidoreductase</keyword>
<dbReference type="FunFam" id="1.10.630.10:FF:000007">
    <property type="entry name" value="Cytochrome P450 76C4"/>
    <property type="match status" value="1"/>
</dbReference>
<dbReference type="OrthoDB" id="2789670at2759"/>
<dbReference type="Gene3D" id="1.10.630.10">
    <property type="entry name" value="Cytochrome P450"/>
    <property type="match status" value="1"/>
</dbReference>
<keyword evidence="13" id="KW-0732">Signal</keyword>
<evidence type="ECO:0000256" key="8">
    <source>
        <dbReference type="ARBA" id="ARBA00023004"/>
    </source>
</evidence>
<dbReference type="GO" id="GO:0020037">
    <property type="term" value="F:heme binding"/>
    <property type="evidence" value="ECO:0007669"/>
    <property type="project" value="InterPro"/>
</dbReference>
<evidence type="ECO:0000256" key="7">
    <source>
        <dbReference type="ARBA" id="ARBA00023002"/>
    </source>
</evidence>
<keyword evidence="10" id="KW-0472">Membrane</keyword>
<comment type="cofactor">
    <cofactor evidence="11">
        <name>heme</name>
        <dbReference type="ChEBI" id="CHEBI:30413"/>
    </cofactor>
</comment>
<feature type="binding site" description="axial binding residue" evidence="11">
    <location>
        <position position="429"/>
    </location>
    <ligand>
        <name>heme</name>
        <dbReference type="ChEBI" id="CHEBI:30413"/>
    </ligand>
    <ligandPart>
        <name>Fe</name>
        <dbReference type="ChEBI" id="CHEBI:18248"/>
    </ligandPart>
</feature>
<keyword evidence="3 11" id="KW-0349">Heme</keyword>
<evidence type="ECO:0000256" key="1">
    <source>
        <dbReference type="ARBA" id="ARBA00004167"/>
    </source>
</evidence>
<dbReference type="InterPro" id="IPR002401">
    <property type="entry name" value="Cyt_P450_E_grp-I"/>
</dbReference>
<evidence type="ECO:0000256" key="5">
    <source>
        <dbReference type="ARBA" id="ARBA00022723"/>
    </source>
</evidence>
<evidence type="ECO:0000256" key="9">
    <source>
        <dbReference type="ARBA" id="ARBA00023033"/>
    </source>
</evidence>
<dbReference type="GO" id="GO:0004497">
    <property type="term" value="F:monooxygenase activity"/>
    <property type="evidence" value="ECO:0007669"/>
    <property type="project" value="UniProtKB-KW"/>
</dbReference>
<dbReference type="PRINTS" id="PR00385">
    <property type="entry name" value="P450"/>
</dbReference>
<keyword evidence="8 11" id="KW-0408">Iron</keyword>
<evidence type="ECO:0000256" key="13">
    <source>
        <dbReference type="SAM" id="SignalP"/>
    </source>
</evidence>
<dbReference type="PROSITE" id="PS00086">
    <property type="entry name" value="CYTOCHROME_P450"/>
    <property type="match status" value="1"/>
</dbReference>
<evidence type="ECO:0000256" key="10">
    <source>
        <dbReference type="ARBA" id="ARBA00023136"/>
    </source>
</evidence>
<evidence type="ECO:0000313" key="15">
    <source>
        <dbReference type="Proteomes" id="UP000015453"/>
    </source>
</evidence>
<dbReference type="PRINTS" id="PR00463">
    <property type="entry name" value="EP450I"/>
</dbReference>
<evidence type="ECO:0000256" key="12">
    <source>
        <dbReference type="RuleBase" id="RU000461"/>
    </source>
</evidence>
<dbReference type="GO" id="GO:0016020">
    <property type="term" value="C:membrane"/>
    <property type="evidence" value="ECO:0007669"/>
    <property type="project" value="UniProtKB-SubCell"/>
</dbReference>
<evidence type="ECO:0000256" key="6">
    <source>
        <dbReference type="ARBA" id="ARBA00022989"/>
    </source>
</evidence>
<comment type="caution">
    <text evidence="14">The sequence shown here is derived from an EMBL/GenBank/DDBJ whole genome shotgun (WGS) entry which is preliminary data.</text>
</comment>
<keyword evidence="15" id="KW-1185">Reference proteome</keyword>
<proteinExistence type="inferred from homology"/>